<dbReference type="Proteomes" id="UP000887013">
    <property type="component" value="Unassembled WGS sequence"/>
</dbReference>
<comment type="caution">
    <text evidence="2">The sequence shown here is derived from an EMBL/GenBank/DDBJ whole genome shotgun (WGS) entry which is preliminary data.</text>
</comment>
<organism evidence="2 3">
    <name type="scientific">Nephila pilipes</name>
    <name type="common">Giant wood spider</name>
    <name type="synonym">Nephila maculata</name>
    <dbReference type="NCBI Taxonomy" id="299642"/>
    <lineage>
        <taxon>Eukaryota</taxon>
        <taxon>Metazoa</taxon>
        <taxon>Ecdysozoa</taxon>
        <taxon>Arthropoda</taxon>
        <taxon>Chelicerata</taxon>
        <taxon>Arachnida</taxon>
        <taxon>Araneae</taxon>
        <taxon>Araneomorphae</taxon>
        <taxon>Entelegynae</taxon>
        <taxon>Araneoidea</taxon>
        <taxon>Nephilidae</taxon>
        <taxon>Nephila</taxon>
    </lineage>
</organism>
<name>A0A8X6UEQ5_NEPPI</name>
<keyword evidence="1" id="KW-1133">Transmembrane helix</keyword>
<evidence type="ECO:0000256" key="1">
    <source>
        <dbReference type="SAM" id="Phobius"/>
    </source>
</evidence>
<accession>A0A8X6UEQ5</accession>
<gene>
    <name evidence="2" type="ORF">NPIL_29681</name>
</gene>
<dbReference type="EMBL" id="BMAW01128305">
    <property type="protein sequence ID" value="GFU24912.1"/>
    <property type="molecule type" value="Genomic_DNA"/>
</dbReference>
<keyword evidence="1" id="KW-0812">Transmembrane</keyword>
<dbReference type="AlphaFoldDB" id="A0A8X6UEQ5"/>
<protein>
    <submittedName>
        <fullName evidence="2">Uncharacterized protein</fullName>
    </submittedName>
</protein>
<evidence type="ECO:0000313" key="2">
    <source>
        <dbReference type="EMBL" id="GFU24912.1"/>
    </source>
</evidence>
<evidence type="ECO:0000313" key="3">
    <source>
        <dbReference type="Proteomes" id="UP000887013"/>
    </source>
</evidence>
<keyword evidence="3" id="KW-1185">Reference proteome</keyword>
<feature type="transmembrane region" description="Helical" evidence="1">
    <location>
        <begin position="7"/>
        <end position="27"/>
    </location>
</feature>
<keyword evidence="1" id="KW-0472">Membrane</keyword>
<sequence length="103" mass="11787">MTGASDFLYVAVGLQFISPSICVLFILQKEQSPFYSCDESPIAFKIILKMLTYGEKQSLNIFRLTNQKKAPMQEVVLLFGEEYFRWVHKPVSVATWSSQNSKV</sequence>
<reference evidence="2" key="1">
    <citation type="submission" date="2020-08" db="EMBL/GenBank/DDBJ databases">
        <title>Multicomponent nature underlies the extraordinary mechanical properties of spider dragline silk.</title>
        <authorList>
            <person name="Kono N."/>
            <person name="Nakamura H."/>
            <person name="Mori M."/>
            <person name="Yoshida Y."/>
            <person name="Ohtoshi R."/>
            <person name="Malay A.D."/>
            <person name="Moran D.A.P."/>
            <person name="Tomita M."/>
            <person name="Numata K."/>
            <person name="Arakawa K."/>
        </authorList>
    </citation>
    <scope>NUCLEOTIDE SEQUENCE</scope>
</reference>
<proteinExistence type="predicted"/>